<organism evidence="2 3">
    <name type="scientific">Anaerobaca lacustris</name>
    <dbReference type="NCBI Taxonomy" id="3044600"/>
    <lineage>
        <taxon>Bacteria</taxon>
        <taxon>Pseudomonadati</taxon>
        <taxon>Planctomycetota</taxon>
        <taxon>Phycisphaerae</taxon>
        <taxon>Sedimentisphaerales</taxon>
        <taxon>Anaerobacaceae</taxon>
        <taxon>Anaerobaca</taxon>
    </lineage>
</organism>
<protein>
    <submittedName>
        <fullName evidence="2">Uncharacterized protein</fullName>
    </submittedName>
</protein>
<feature type="region of interest" description="Disordered" evidence="1">
    <location>
        <begin position="165"/>
        <end position="187"/>
    </location>
</feature>
<dbReference type="AlphaFoldDB" id="A0AAW6U6Y4"/>
<feature type="region of interest" description="Disordered" evidence="1">
    <location>
        <begin position="95"/>
        <end position="115"/>
    </location>
</feature>
<sequence>METITIKGRRVIEIYESFDGSYWFVTEKAWKQDSIIGGKVYTDDQILFGYVRLSACPECAEWGYFCEGELKSLGPRVWKVNKQDWAVCPLVEVTDGPDEQQGGEPGSDCRPSPSYSNTCKGVNEKMETDTRQRVDAYIALFEGISEKVNSDAVAIAILQEVSKDRRSGEIRTERATQGTGPATEKQKQFMKKLNIRFPANVTKHEASALIDEELAKNGE</sequence>
<name>A0AAW6U6Y4_9BACT</name>
<gene>
    <name evidence="2" type="ORF">QJ522_20395</name>
</gene>
<feature type="compositionally biased region" description="Basic and acidic residues" evidence="1">
    <location>
        <begin position="165"/>
        <end position="174"/>
    </location>
</feature>
<reference evidence="2" key="1">
    <citation type="submission" date="2023-05" db="EMBL/GenBank/DDBJ databases">
        <title>Anaerotaeda fermentans gen. nov., sp. nov., a novel anaerobic planctomycete of the new family within the order Sedimentisphaerales isolated from Taman Peninsula, Russia.</title>
        <authorList>
            <person name="Khomyakova M.A."/>
            <person name="Merkel A.Y."/>
            <person name="Slobodkin A.I."/>
        </authorList>
    </citation>
    <scope>NUCLEOTIDE SEQUENCE</scope>
    <source>
        <strain evidence="2">M17dextr</strain>
    </source>
</reference>
<keyword evidence="3" id="KW-1185">Reference proteome</keyword>
<proteinExistence type="predicted"/>
<dbReference type="RefSeq" id="WP_349246841.1">
    <property type="nucleotide sequence ID" value="NZ_JASCXX010000036.1"/>
</dbReference>
<comment type="caution">
    <text evidence="2">The sequence shown here is derived from an EMBL/GenBank/DDBJ whole genome shotgun (WGS) entry which is preliminary data.</text>
</comment>
<evidence type="ECO:0000256" key="1">
    <source>
        <dbReference type="SAM" id="MobiDB-lite"/>
    </source>
</evidence>
<evidence type="ECO:0000313" key="3">
    <source>
        <dbReference type="Proteomes" id="UP001431776"/>
    </source>
</evidence>
<dbReference type="EMBL" id="JASCXX010000036">
    <property type="protein sequence ID" value="MDI6451434.1"/>
    <property type="molecule type" value="Genomic_DNA"/>
</dbReference>
<accession>A0AAW6U6Y4</accession>
<dbReference type="Proteomes" id="UP001431776">
    <property type="component" value="Unassembled WGS sequence"/>
</dbReference>
<evidence type="ECO:0000313" key="2">
    <source>
        <dbReference type="EMBL" id="MDI6451434.1"/>
    </source>
</evidence>